<name>A0A3N2Q287_SODAK</name>
<dbReference type="RefSeq" id="XP_028468687.1">
    <property type="nucleotide sequence ID" value="XM_028606503.1"/>
</dbReference>
<dbReference type="EMBL" id="ML119052">
    <property type="protein sequence ID" value="ROT40881.1"/>
    <property type="molecule type" value="Genomic_DNA"/>
</dbReference>
<dbReference type="Proteomes" id="UP000272025">
    <property type="component" value="Unassembled WGS sequence"/>
</dbReference>
<proteinExistence type="predicted"/>
<accession>A0A3N2Q287</accession>
<keyword evidence="2" id="KW-1185">Reference proteome</keyword>
<gene>
    <name evidence="1" type="ORF">SODALDRAFT_106552</name>
</gene>
<dbReference type="GeneID" id="39574981"/>
<sequence>MLQVEHMHVSLSCCLPPVVMNTVRTLCILCTYVVVAPCGAYQWFVSIAVIGHHYQRYTMYGFLHA</sequence>
<dbReference type="AlphaFoldDB" id="A0A3N2Q287"/>
<organism evidence="1 2">
    <name type="scientific">Sodiomyces alkalinus (strain CBS 110278 / VKM F-3762 / F11)</name>
    <name type="common">Alkaliphilic filamentous fungus</name>
    <dbReference type="NCBI Taxonomy" id="1314773"/>
    <lineage>
        <taxon>Eukaryota</taxon>
        <taxon>Fungi</taxon>
        <taxon>Dikarya</taxon>
        <taxon>Ascomycota</taxon>
        <taxon>Pezizomycotina</taxon>
        <taxon>Sordariomycetes</taxon>
        <taxon>Hypocreomycetidae</taxon>
        <taxon>Glomerellales</taxon>
        <taxon>Plectosphaerellaceae</taxon>
        <taxon>Sodiomyces</taxon>
    </lineage>
</organism>
<protein>
    <submittedName>
        <fullName evidence="1">Uncharacterized protein</fullName>
    </submittedName>
</protein>
<reference evidence="1 2" key="1">
    <citation type="journal article" date="2018" name="Mol. Ecol.">
        <title>The obligate alkalophilic soda-lake fungus Sodiomyces alkalinus has shifted to a protein diet.</title>
        <authorList>
            <person name="Grum-Grzhimaylo A.A."/>
            <person name="Falkoski D.L."/>
            <person name="van den Heuvel J."/>
            <person name="Valero-Jimenez C.A."/>
            <person name="Min B."/>
            <person name="Choi I.G."/>
            <person name="Lipzen A."/>
            <person name="Daum C.G."/>
            <person name="Aanen D.K."/>
            <person name="Tsang A."/>
            <person name="Henrissat B."/>
            <person name="Bilanenko E.N."/>
            <person name="de Vries R.P."/>
            <person name="van Kan J.A.L."/>
            <person name="Grigoriev I.V."/>
            <person name="Debets A.J.M."/>
        </authorList>
    </citation>
    <scope>NUCLEOTIDE SEQUENCE [LARGE SCALE GENOMIC DNA]</scope>
    <source>
        <strain evidence="1 2">F11</strain>
    </source>
</reference>
<evidence type="ECO:0000313" key="2">
    <source>
        <dbReference type="Proteomes" id="UP000272025"/>
    </source>
</evidence>
<evidence type="ECO:0000313" key="1">
    <source>
        <dbReference type="EMBL" id="ROT40881.1"/>
    </source>
</evidence>